<accession>A0ACA9MNP8</accession>
<protein>
    <submittedName>
        <fullName evidence="1">4028_t:CDS:1</fullName>
    </submittedName>
</protein>
<reference evidence="1" key="1">
    <citation type="submission" date="2021-06" db="EMBL/GenBank/DDBJ databases">
        <authorList>
            <person name="Kallberg Y."/>
            <person name="Tangrot J."/>
            <person name="Rosling A."/>
        </authorList>
    </citation>
    <scope>NUCLEOTIDE SEQUENCE</scope>
    <source>
        <strain evidence="1">AU212A</strain>
    </source>
</reference>
<evidence type="ECO:0000313" key="2">
    <source>
        <dbReference type="Proteomes" id="UP000789860"/>
    </source>
</evidence>
<organism evidence="1 2">
    <name type="scientific">Scutellospora calospora</name>
    <dbReference type="NCBI Taxonomy" id="85575"/>
    <lineage>
        <taxon>Eukaryota</taxon>
        <taxon>Fungi</taxon>
        <taxon>Fungi incertae sedis</taxon>
        <taxon>Mucoromycota</taxon>
        <taxon>Glomeromycotina</taxon>
        <taxon>Glomeromycetes</taxon>
        <taxon>Diversisporales</taxon>
        <taxon>Gigasporaceae</taxon>
        <taxon>Scutellospora</taxon>
    </lineage>
</organism>
<comment type="caution">
    <text evidence="1">The sequence shown here is derived from an EMBL/GenBank/DDBJ whole genome shotgun (WGS) entry which is preliminary data.</text>
</comment>
<keyword evidence="2" id="KW-1185">Reference proteome</keyword>
<proteinExistence type="predicted"/>
<sequence length="142" mass="16045">QLLPLLYEETRVKDDLIHMVEMGPFKHKVDDGLDIRKANSIFSFVEWLDETVEPLKGTLSYRMKDNAVKSEIDKNNELCRSAVRTAVVLNKLAEQAGSTPKFDAFVKDTKSGPWCDQYNIYQNELESKESGSGHVGDSMDTS</sequence>
<evidence type="ECO:0000313" key="1">
    <source>
        <dbReference type="EMBL" id="CAG8598726.1"/>
    </source>
</evidence>
<feature type="non-terminal residue" evidence="1">
    <location>
        <position position="1"/>
    </location>
</feature>
<feature type="non-terminal residue" evidence="1">
    <location>
        <position position="142"/>
    </location>
</feature>
<dbReference type="Proteomes" id="UP000789860">
    <property type="component" value="Unassembled WGS sequence"/>
</dbReference>
<dbReference type="EMBL" id="CAJVPM010014045">
    <property type="protein sequence ID" value="CAG8598726.1"/>
    <property type="molecule type" value="Genomic_DNA"/>
</dbReference>
<gene>
    <name evidence="1" type="ORF">SCALOS_LOCUS6851</name>
</gene>
<name>A0ACA9MNP8_9GLOM</name>